<keyword evidence="3" id="KW-1185">Reference proteome</keyword>
<evidence type="ECO:0000313" key="3">
    <source>
        <dbReference type="Proteomes" id="UP000017246"/>
    </source>
</evidence>
<dbReference type="GO" id="GO:0030687">
    <property type="term" value="C:preribosome, large subunit precursor"/>
    <property type="evidence" value="ECO:0007669"/>
    <property type="project" value="TreeGrafter"/>
</dbReference>
<gene>
    <name evidence="2" type="ORF">EmuJ_000881100</name>
</gene>
<dbReference type="STRING" id="6211.A0A068YFR3"/>
<dbReference type="GO" id="GO:0005730">
    <property type="term" value="C:nucleolus"/>
    <property type="evidence" value="ECO:0007669"/>
    <property type="project" value="InterPro"/>
</dbReference>
<dbReference type="EMBL" id="LN902841">
    <property type="protein sequence ID" value="CDS41184.1"/>
    <property type="molecule type" value="Genomic_DNA"/>
</dbReference>
<dbReference type="PANTHER" id="PTHR16038:SF4">
    <property type="entry name" value="WD REPEAT-CONTAINING PROTEIN 74"/>
    <property type="match status" value="1"/>
</dbReference>
<dbReference type="OrthoDB" id="18388at2759"/>
<reference evidence="2" key="2">
    <citation type="submission" date="2015-11" db="EMBL/GenBank/DDBJ databases">
        <authorList>
            <person name="Zhang Y."/>
            <person name="Guo Z."/>
        </authorList>
    </citation>
    <scope>NUCLEOTIDE SEQUENCE</scope>
</reference>
<dbReference type="InterPro" id="IPR037379">
    <property type="entry name" value="WDR74/Nsa1"/>
</dbReference>
<evidence type="ECO:0000313" key="2">
    <source>
        <dbReference type="EMBL" id="CDS41184.1"/>
    </source>
</evidence>
<organism evidence="2 3">
    <name type="scientific">Echinococcus multilocularis</name>
    <name type="common">Fox tapeworm</name>
    <dbReference type="NCBI Taxonomy" id="6211"/>
    <lineage>
        <taxon>Eukaryota</taxon>
        <taxon>Metazoa</taxon>
        <taxon>Spiralia</taxon>
        <taxon>Lophotrochozoa</taxon>
        <taxon>Platyhelminthes</taxon>
        <taxon>Cestoda</taxon>
        <taxon>Eucestoda</taxon>
        <taxon>Cyclophyllidea</taxon>
        <taxon>Taeniidae</taxon>
        <taxon>Echinococcus</taxon>
    </lineage>
</organism>
<dbReference type="SUPFAM" id="SSF50978">
    <property type="entry name" value="WD40 repeat-like"/>
    <property type="match status" value="1"/>
</dbReference>
<proteinExistence type="predicted"/>
<name>A0A068YFR3_ECHMU</name>
<dbReference type="PANTHER" id="PTHR16038">
    <property type="entry name" value="NOP SEVEN ASSOCIATED PROTEIN 1"/>
    <property type="match status" value="1"/>
</dbReference>
<sequence length="430" mass="46460">MQVHDVITISPLGASKTFDFASHMLVDSGLSFEDARIFTWDTNAGRIFAAGKAKIQGILSVGGSTISVNCLSYESDPTIPIGLSVIDGVLVVGKASGKAFVIDLSTLSLKYEVPVASNLSVCKSYQKHMICGGKDVLFSLWNLEWPTSPVFSAKNVRPDTLDLEVPVWISDASFVEGYEDRLFMTSSKYGDFCVYDVRSGQRRPVSRSAWRVSRKQGKKSVGTGRYPAMLRDLAVTRPVTRCVAYTSAPGVGLRAIAGNAIGDICLLDFRVPHASLVLGTVAESRRKVRSVGARAAAPPERVKAYQPAAGAITALVCGGAGCANLPHAVPHAAINNQPVVVSASIDRFLRVYHRDSGELLSKIFTKTPISTFLIRDSAKFPMKVSNMEEKVDAEGLGEESDELWAGMETLESKDEPPMKRTRKCGTNVHS</sequence>
<reference evidence="2" key="1">
    <citation type="journal article" date="2013" name="Nature">
        <title>The genomes of four tapeworm species reveal adaptations to parasitism.</title>
        <authorList>
            <person name="Tsai I.J."/>
            <person name="Zarowiecki M."/>
            <person name="Holroyd N."/>
            <person name="Garciarrubio A."/>
            <person name="Sanchez-Flores A."/>
            <person name="Brooks K.L."/>
            <person name="Tracey A."/>
            <person name="Bobes R.J."/>
            <person name="Fragoso G."/>
            <person name="Sciutto E."/>
            <person name="Aslett M."/>
            <person name="Beasley H."/>
            <person name="Bennett H.M."/>
            <person name="Cai J."/>
            <person name="Camicia F."/>
            <person name="Clark R."/>
            <person name="Cucher M."/>
            <person name="De Silva N."/>
            <person name="Day T.A."/>
            <person name="Deplazes P."/>
            <person name="Estrada K."/>
            <person name="Fernandez C."/>
            <person name="Holland P.W."/>
            <person name="Hou J."/>
            <person name="Hu S."/>
            <person name="Huckvale T."/>
            <person name="Hung S.S."/>
            <person name="Kamenetzky L."/>
            <person name="Keane J.A."/>
            <person name="Kiss F."/>
            <person name="Koziol U."/>
            <person name="Lambert O."/>
            <person name="Liu K."/>
            <person name="Luo X."/>
            <person name="Luo Y."/>
            <person name="Macchiaroli N."/>
            <person name="Nichol S."/>
            <person name="Paps J."/>
            <person name="Parkinson J."/>
            <person name="Pouchkina-Stantcheva N."/>
            <person name="Riddiford N."/>
            <person name="Rosenzvit M."/>
            <person name="Salinas G."/>
            <person name="Wasmuth J.D."/>
            <person name="Zamanian M."/>
            <person name="Zheng Y."/>
            <person name="Cai X."/>
            <person name="Soberon X."/>
            <person name="Olson P.D."/>
            <person name="Laclette J.P."/>
            <person name="Brehm K."/>
            <person name="Berriman M."/>
            <person name="Garciarrubio A."/>
            <person name="Bobes R.J."/>
            <person name="Fragoso G."/>
            <person name="Sanchez-Flores A."/>
            <person name="Estrada K."/>
            <person name="Cevallos M.A."/>
            <person name="Morett E."/>
            <person name="Gonzalez V."/>
            <person name="Portillo T."/>
            <person name="Ochoa-Leyva A."/>
            <person name="Jose M.V."/>
            <person name="Sciutto E."/>
            <person name="Landa A."/>
            <person name="Jimenez L."/>
            <person name="Valdes V."/>
            <person name="Carrero J.C."/>
            <person name="Larralde C."/>
            <person name="Morales-Montor J."/>
            <person name="Limon-Lason J."/>
            <person name="Soberon X."/>
            <person name="Laclette J.P."/>
        </authorList>
    </citation>
    <scope>NUCLEOTIDE SEQUENCE [LARGE SCALE GENOMIC DNA]</scope>
</reference>
<dbReference type="GO" id="GO:0042273">
    <property type="term" value="P:ribosomal large subunit biogenesis"/>
    <property type="evidence" value="ECO:0007669"/>
    <property type="project" value="InterPro"/>
</dbReference>
<evidence type="ECO:0000256" key="1">
    <source>
        <dbReference type="SAM" id="MobiDB-lite"/>
    </source>
</evidence>
<accession>A0A068YFR3</accession>
<dbReference type="InterPro" id="IPR036322">
    <property type="entry name" value="WD40_repeat_dom_sf"/>
</dbReference>
<dbReference type="OMA" id="GCANLPH"/>
<dbReference type="InterPro" id="IPR015943">
    <property type="entry name" value="WD40/YVTN_repeat-like_dom_sf"/>
</dbReference>
<dbReference type="Gene3D" id="2.130.10.10">
    <property type="entry name" value="YVTN repeat-like/Quinoprotein amine dehydrogenase"/>
    <property type="match status" value="1"/>
</dbReference>
<dbReference type="AlphaFoldDB" id="A0A068YFR3"/>
<dbReference type="Proteomes" id="UP000017246">
    <property type="component" value="Unassembled WGS sequence"/>
</dbReference>
<protein>
    <submittedName>
        <fullName evidence="2">WD repeat containing protein 74</fullName>
    </submittedName>
</protein>
<feature type="region of interest" description="Disordered" evidence="1">
    <location>
        <begin position="407"/>
        <end position="430"/>
    </location>
</feature>
<dbReference type="eggNOG" id="KOG3881">
    <property type="taxonomic scope" value="Eukaryota"/>
</dbReference>